<accession>A0A369QKI8</accession>
<proteinExistence type="predicted"/>
<dbReference type="AlphaFoldDB" id="A0A369QKI8"/>
<dbReference type="Proteomes" id="UP000253919">
    <property type="component" value="Unassembled WGS sequence"/>
</dbReference>
<keyword evidence="3" id="KW-1185">Reference proteome</keyword>
<comment type="caution">
    <text evidence="2">The sequence shown here is derived from an EMBL/GenBank/DDBJ whole genome shotgun (WGS) entry which is preliminary data.</text>
</comment>
<organism evidence="2 3">
    <name type="scientific">Adhaeribacter pallidiroseus</name>
    <dbReference type="NCBI Taxonomy" id="2072847"/>
    <lineage>
        <taxon>Bacteria</taxon>
        <taxon>Pseudomonadati</taxon>
        <taxon>Bacteroidota</taxon>
        <taxon>Cytophagia</taxon>
        <taxon>Cytophagales</taxon>
        <taxon>Hymenobacteraceae</taxon>
        <taxon>Adhaeribacter</taxon>
    </lineage>
</organism>
<evidence type="ECO:0000313" key="2">
    <source>
        <dbReference type="EMBL" id="RDC63767.1"/>
    </source>
</evidence>
<sequence length="399" mass="45400">MKTLHLCNRVPFPPHDGGAILIYDVINNLHAKGIEVTVLAINTPKHFQPDYVLQDRARLITVFVNTNLSVVKAFFNLFTSIPYIFERFVSPAYTTRLIHLLQTETFDVIQVEGSQMAWYVPIIRQYSKAPVVLRAHNVEYTIWQRLARHEKNFLKKIYLRYTAREVRTFEQVYFNQFNVIAAITPDDKKRIQELGIATRVEVIPAGIELSRLSEIKATPSQPQTLFIIGSLNWLPNQEGINWFLQNVWPYISQKHPEVELHIAGSSPPESLLNLKIPRVTVHGFVPDAAAFMQQYELMLVPLLSGGGMRVKIVEGMGLGKCILTTPVGAEGIQVTPGKNILMAETATEWQKMLHQYLTGKLPVLQIAHHAASLIQEEYDNKLVIEKYMTLYSTIKSTII</sequence>
<reference evidence="2 3" key="1">
    <citation type="submission" date="2018-04" db="EMBL/GenBank/DDBJ databases">
        <title>Adhaeribacter sp. HMF7616 genome sequencing and assembly.</title>
        <authorList>
            <person name="Kang H."/>
            <person name="Kang J."/>
            <person name="Cha I."/>
            <person name="Kim H."/>
            <person name="Joh K."/>
        </authorList>
    </citation>
    <scope>NUCLEOTIDE SEQUENCE [LARGE SCALE GENOMIC DNA]</scope>
    <source>
        <strain evidence="2 3">HMF7616</strain>
    </source>
</reference>
<dbReference type="InterPro" id="IPR028098">
    <property type="entry name" value="Glyco_trans_4-like_N"/>
</dbReference>
<dbReference type="Pfam" id="PF13692">
    <property type="entry name" value="Glyco_trans_1_4"/>
    <property type="match status" value="1"/>
</dbReference>
<protein>
    <recommendedName>
        <fullName evidence="1">Glycosyltransferase subfamily 4-like N-terminal domain-containing protein</fullName>
    </recommendedName>
</protein>
<dbReference type="CDD" id="cd03801">
    <property type="entry name" value="GT4_PimA-like"/>
    <property type="match status" value="1"/>
</dbReference>
<dbReference type="Pfam" id="PF13439">
    <property type="entry name" value="Glyco_transf_4"/>
    <property type="match status" value="1"/>
</dbReference>
<dbReference type="PANTHER" id="PTHR12526">
    <property type="entry name" value="GLYCOSYLTRANSFERASE"/>
    <property type="match status" value="1"/>
</dbReference>
<name>A0A369QKI8_9BACT</name>
<feature type="domain" description="Glycosyltransferase subfamily 4-like N-terminal" evidence="1">
    <location>
        <begin position="17"/>
        <end position="211"/>
    </location>
</feature>
<evidence type="ECO:0000259" key="1">
    <source>
        <dbReference type="Pfam" id="PF13439"/>
    </source>
</evidence>
<dbReference type="OrthoDB" id="9807209at2"/>
<dbReference type="Gene3D" id="3.40.50.2000">
    <property type="entry name" value="Glycogen Phosphorylase B"/>
    <property type="match status" value="2"/>
</dbReference>
<dbReference type="RefSeq" id="WP_115373012.1">
    <property type="nucleotide sequence ID" value="NZ_QASA01000001.1"/>
</dbReference>
<evidence type="ECO:0000313" key="3">
    <source>
        <dbReference type="Proteomes" id="UP000253919"/>
    </source>
</evidence>
<dbReference type="EMBL" id="QASA01000001">
    <property type="protein sequence ID" value="RDC63767.1"/>
    <property type="molecule type" value="Genomic_DNA"/>
</dbReference>
<dbReference type="PANTHER" id="PTHR12526:SF600">
    <property type="entry name" value="GLYCOSYL TRANSFERASE GROUP 1"/>
    <property type="match status" value="1"/>
</dbReference>
<dbReference type="GO" id="GO:0016757">
    <property type="term" value="F:glycosyltransferase activity"/>
    <property type="evidence" value="ECO:0007669"/>
    <property type="project" value="TreeGrafter"/>
</dbReference>
<dbReference type="SUPFAM" id="SSF53756">
    <property type="entry name" value="UDP-Glycosyltransferase/glycogen phosphorylase"/>
    <property type="match status" value="1"/>
</dbReference>
<gene>
    <name evidence="2" type="ORF">AHMF7616_02375</name>
</gene>